<dbReference type="PATRIC" id="fig|1276229.3.peg.910"/>
<sequence>MLFNNTKDSNKTAKPGNQKLTNFFILGDSLSDSNGLATAGTVLLNAGKTETVEAIMMPKPFVNNSFTNGDVSVKVLAEKMGWPLTAGWSFIYKDEKYSKHGNNYAIAGATTGPMDNLLSRLFFNHFNLANQATALLEQHNVGTTDLVIVQIGGNDLINILTENTELAVKQNHLNNSLINLEQTLNVLITQGVKNLLLINSVDLGSIPYFQNNEQRKLATKMTKKYNSGIDKIITKIAAQNEKIIIKQYDLFTRSNQFLLAFQELDPHHNITDPCVNFDFKELRTGKIIPKYYDNTSPENLSKHFFFDNFHPTRWAHQKVAEDLYQIIEAW</sequence>
<dbReference type="InterPro" id="IPR001087">
    <property type="entry name" value="GDSL"/>
</dbReference>
<dbReference type="InterPro" id="IPR051058">
    <property type="entry name" value="GDSL_Est/Lipase"/>
</dbReference>
<dbReference type="InterPro" id="IPR036514">
    <property type="entry name" value="SGNH_hydro_sf"/>
</dbReference>
<evidence type="ECO:0000256" key="1">
    <source>
        <dbReference type="ARBA" id="ARBA00022801"/>
    </source>
</evidence>
<proteinExistence type="predicted"/>
<dbReference type="Pfam" id="PF00657">
    <property type="entry name" value="Lipase_GDSL"/>
    <property type="match status" value="1"/>
</dbReference>
<evidence type="ECO:0000313" key="3">
    <source>
        <dbReference type="Proteomes" id="UP000013963"/>
    </source>
</evidence>
<evidence type="ECO:0000313" key="2">
    <source>
        <dbReference type="EMBL" id="AGM26506.1"/>
    </source>
</evidence>
<dbReference type="HOGENOM" id="CLU_038262_0_0_14"/>
<dbReference type="Proteomes" id="UP000013963">
    <property type="component" value="Chromosome"/>
</dbReference>
<keyword evidence="3" id="KW-1185">Reference proteome</keyword>
<dbReference type="KEGG" id="ssyr:SSYRP_v1c09170"/>
<dbReference type="EMBL" id="CP005078">
    <property type="protein sequence ID" value="AGM26506.1"/>
    <property type="molecule type" value="Genomic_DNA"/>
</dbReference>
<dbReference type="SUPFAM" id="SSF52266">
    <property type="entry name" value="SGNH hydrolase"/>
    <property type="match status" value="1"/>
</dbReference>
<dbReference type="RefSeq" id="WP_016341146.1">
    <property type="nucleotide sequence ID" value="NC_021284.1"/>
</dbReference>
<organism evidence="2 3">
    <name type="scientific">Spiroplasma syrphidicola EA-1</name>
    <dbReference type="NCBI Taxonomy" id="1276229"/>
    <lineage>
        <taxon>Bacteria</taxon>
        <taxon>Bacillati</taxon>
        <taxon>Mycoplasmatota</taxon>
        <taxon>Mollicutes</taxon>
        <taxon>Entomoplasmatales</taxon>
        <taxon>Spiroplasmataceae</taxon>
        <taxon>Spiroplasma</taxon>
    </lineage>
</organism>
<dbReference type="PANTHER" id="PTHR45648:SF22">
    <property type="entry name" value="GDSL LIPASE_ACYLHYDROLASE FAMILY PROTEIN (AFU_ORTHOLOGUE AFUA_4G14700)"/>
    <property type="match status" value="1"/>
</dbReference>
<dbReference type="PANTHER" id="PTHR45648">
    <property type="entry name" value="GDSL LIPASE/ACYLHYDROLASE FAMILY PROTEIN (AFU_ORTHOLOGUE AFUA_4G14700)"/>
    <property type="match status" value="1"/>
</dbReference>
<dbReference type="Gene3D" id="3.40.50.1110">
    <property type="entry name" value="SGNH hydrolase"/>
    <property type="match status" value="1"/>
</dbReference>
<protein>
    <submittedName>
        <fullName evidence="2">Putative GDSL family lipolytic enzyme</fullName>
    </submittedName>
</protein>
<keyword evidence="1" id="KW-0378">Hydrolase</keyword>
<gene>
    <name evidence="2" type="ORF">SSYRP_v1c09170</name>
</gene>
<dbReference type="eggNOG" id="COG3240">
    <property type="taxonomic scope" value="Bacteria"/>
</dbReference>
<reference evidence="2 3" key="1">
    <citation type="journal article" date="2013" name="Genome Biol. Evol.">
        <title>Complete genomes of two dipteran-associated spiroplasmas provided insights into the origin, dynamics, and impacts of viral invasion in spiroplasma.</title>
        <authorList>
            <person name="Ku C."/>
            <person name="Lo W.S."/>
            <person name="Chen L.L."/>
            <person name="Kuo C.H."/>
        </authorList>
    </citation>
    <scope>NUCLEOTIDE SEQUENCE [LARGE SCALE GENOMIC DNA]</scope>
    <source>
        <strain evidence="2">EA-1</strain>
    </source>
</reference>
<dbReference type="OrthoDB" id="390278at2"/>
<accession>R4UMM7</accession>
<dbReference type="GO" id="GO:0016788">
    <property type="term" value="F:hydrolase activity, acting on ester bonds"/>
    <property type="evidence" value="ECO:0007669"/>
    <property type="project" value="InterPro"/>
</dbReference>
<name>R4UMM7_9MOLU</name>
<dbReference type="AlphaFoldDB" id="R4UMM7"/>